<dbReference type="EMBL" id="BSXT01002191">
    <property type="protein sequence ID" value="GMF47718.1"/>
    <property type="molecule type" value="Genomic_DNA"/>
</dbReference>
<sequence>MVTLNCNLFFYATPTLLFDFTLRYASQHVQDTASHGNFAFLFGYSILFHLSSTGLFKVKQASGCTPFPVQVDPEQVTFIKYKSNSTMGKVKFSMSIENQ</sequence>
<evidence type="ECO:0000313" key="2">
    <source>
        <dbReference type="Proteomes" id="UP001165121"/>
    </source>
</evidence>
<dbReference type="AlphaFoldDB" id="A0A9W6XY27"/>
<name>A0A9W6XY27_9STRA</name>
<comment type="caution">
    <text evidence="1">The sequence shown here is derived from an EMBL/GenBank/DDBJ whole genome shotgun (WGS) entry which is preliminary data.</text>
</comment>
<dbReference type="Proteomes" id="UP001165121">
    <property type="component" value="Unassembled WGS sequence"/>
</dbReference>
<organism evidence="1 2">
    <name type="scientific">Phytophthora fragariaefolia</name>
    <dbReference type="NCBI Taxonomy" id="1490495"/>
    <lineage>
        <taxon>Eukaryota</taxon>
        <taxon>Sar</taxon>
        <taxon>Stramenopiles</taxon>
        <taxon>Oomycota</taxon>
        <taxon>Peronosporomycetes</taxon>
        <taxon>Peronosporales</taxon>
        <taxon>Peronosporaceae</taxon>
        <taxon>Phytophthora</taxon>
    </lineage>
</organism>
<reference evidence="1" key="1">
    <citation type="submission" date="2023-04" db="EMBL/GenBank/DDBJ databases">
        <title>Phytophthora fragariaefolia NBRC 109709.</title>
        <authorList>
            <person name="Ichikawa N."/>
            <person name="Sato H."/>
            <person name="Tonouchi N."/>
        </authorList>
    </citation>
    <scope>NUCLEOTIDE SEQUENCE</scope>
    <source>
        <strain evidence="1">NBRC 109709</strain>
    </source>
</reference>
<protein>
    <submittedName>
        <fullName evidence="1">Unnamed protein product</fullName>
    </submittedName>
</protein>
<proteinExistence type="predicted"/>
<keyword evidence="2" id="KW-1185">Reference proteome</keyword>
<accession>A0A9W6XY27</accession>
<gene>
    <name evidence="1" type="ORF">Pfra01_001814900</name>
</gene>
<evidence type="ECO:0000313" key="1">
    <source>
        <dbReference type="EMBL" id="GMF47718.1"/>
    </source>
</evidence>